<feature type="chain" id="PRO_5038372682" evidence="3">
    <location>
        <begin position="26"/>
        <end position="321"/>
    </location>
</feature>
<dbReference type="InterPro" id="IPR013094">
    <property type="entry name" value="AB_hydrolase_3"/>
</dbReference>
<dbReference type="Proteomes" id="UP000824150">
    <property type="component" value="Unassembled WGS sequence"/>
</dbReference>
<keyword evidence="2 5" id="KW-0378">Hydrolase</keyword>
<dbReference type="PANTHER" id="PTHR48081">
    <property type="entry name" value="AB HYDROLASE SUPERFAMILY PROTEIN C4A8.06C"/>
    <property type="match status" value="1"/>
</dbReference>
<dbReference type="PANTHER" id="PTHR48081:SF30">
    <property type="entry name" value="ACETYL-HYDROLASE LIPR-RELATED"/>
    <property type="match status" value="1"/>
</dbReference>
<dbReference type="EMBL" id="JAHLFG010000070">
    <property type="protein sequence ID" value="MBU3827131.1"/>
    <property type="molecule type" value="Genomic_DNA"/>
</dbReference>
<feature type="domain" description="Alpha/beta hydrolase fold-3" evidence="4">
    <location>
        <begin position="89"/>
        <end position="290"/>
    </location>
</feature>
<comment type="similarity">
    <text evidence="1">Belongs to the 'GDXG' lipolytic enzyme family.</text>
</comment>
<dbReference type="SUPFAM" id="SSF53474">
    <property type="entry name" value="alpha/beta-Hydrolases"/>
    <property type="match status" value="1"/>
</dbReference>
<gene>
    <name evidence="5" type="ORF">IAA31_06545</name>
</gene>
<evidence type="ECO:0000313" key="6">
    <source>
        <dbReference type="Proteomes" id="UP000824150"/>
    </source>
</evidence>
<dbReference type="Pfam" id="PF07859">
    <property type="entry name" value="Abhydrolase_3"/>
    <property type="match status" value="1"/>
</dbReference>
<sequence length="321" mass="34904">MPLSSVKTLALAVACTLSFTGSALAAMTPLSNPSTPQQWDEFTSGAYQADVQNAHDLMAQYHIKVESLNIAGVPCYLFTPQELKHDNLLFFVHGGGYVLGAGLSGAPEGLIMAGRTGYQVLAVDYRMPPAEEPYPAAVDDMMAVYQEVIKQHDPKTIGVFGSSTGGALTLILSQECKRLQLPQPGALISGTPWADIDKIGDTYVSNDRQDEVLISADGWISSAVKVYAPGEDLKNPRISPVYGDFNNYPPTMLVSGTRDLFLSNTVRVQEKLLKAGVETELLVLEGASHCSYYLFNDTPWADFYHAQAAKFWQEHLAPVKP</sequence>
<evidence type="ECO:0000256" key="3">
    <source>
        <dbReference type="SAM" id="SignalP"/>
    </source>
</evidence>
<keyword evidence="3" id="KW-0732">Signal</keyword>
<dbReference type="GO" id="GO:0004806">
    <property type="term" value="F:triacylglycerol lipase activity"/>
    <property type="evidence" value="ECO:0007669"/>
    <property type="project" value="TreeGrafter"/>
</dbReference>
<dbReference type="InterPro" id="IPR050300">
    <property type="entry name" value="GDXG_lipolytic_enzyme"/>
</dbReference>
<feature type="signal peptide" evidence="3">
    <location>
        <begin position="1"/>
        <end position="25"/>
    </location>
</feature>
<dbReference type="AlphaFoldDB" id="A0A9E2KPC0"/>
<dbReference type="InterPro" id="IPR029058">
    <property type="entry name" value="AB_hydrolase_fold"/>
</dbReference>
<reference evidence="5" key="2">
    <citation type="submission" date="2021-04" db="EMBL/GenBank/DDBJ databases">
        <authorList>
            <person name="Gilroy R."/>
        </authorList>
    </citation>
    <scope>NUCLEOTIDE SEQUENCE</scope>
    <source>
        <strain evidence="5">687</strain>
    </source>
</reference>
<dbReference type="Gene3D" id="3.40.50.1820">
    <property type="entry name" value="alpha/beta hydrolase"/>
    <property type="match status" value="1"/>
</dbReference>
<reference evidence="5" key="1">
    <citation type="journal article" date="2021" name="PeerJ">
        <title>Extensive microbial diversity within the chicken gut microbiome revealed by metagenomics and culture.</title>
        <authorList>
            <person name="Gilroy R."/>
            <person name="Ravi A."/>
            <person name="Getino M."/>
            <person name="Pursley I."/>
            <person name="Horton D.L."/>
            <person name="Alikhan N.F."/>
            <person name="Baker D."/>
            <person name="Gharbi K."/>
            <person name="Hall N."/>
            <person name="Watson M."/>
            <person name="Adriaenssens E.M."/>
            <person name="Foster-Nyarko E."/>
            <person name="Jarju S."/>
            <person name="Secka A."/>
            <person name="Antonio M."/>
            <person name="Oren A."/>
            <person name="Chaudhuri R.R."/>
            <person name="La Ragione R."/>
            <person name="Hildebrand F."/>
            <person name="Pallen M.J."/>
        </authorList>
    </citation>
    <scope>NUCLEOTIDE SEQUENCE</scope>
    <source>
        <strain evidence="5">687</strain>
    </source>
</reference>
<accession>A0A9E2KPC0</accession>
<evidence type="ECO:0000259" key="4">
    <source>
        <dbReference type="Pfam" id="PF07859"/>
    </source>
</evidence>
<proteinExistence type="inferred from homology"/>
<evidence type="ECO:0000256" key="2">
    <source>
        <dbReference type="ARBA" id="ARBA00022801"/>
    </source>
</evidence>
<protein>
    <submittedName>
        <fullName evidence="5">Alpha/beta hydrolase</fullName>
    </submittedName>
</protein>
<name>A0A9E2KPC0_9GAMM</name>
<comment type="caution">
    <text evidence="5">The sequence shown here is derived from an EMBL/GenBank/DDBJ whole genome shotgun (WGS) entry which is preliminary data.</text>
</comment>
<evidence type="ECO:0000313" key="5">
    <source>
        <dbReference type="EMBL" id="MBU3827131.1"/>
    </source>
</evidence>
<evidence type="ECO:0000256" key="1">
    <source>
        <dbReference type="ARBA" id="ARBA00010515"/>
    </source>
</evidence>
<organism evidence="5 6">
    <name type="scientific">Candidatus Anaerobiospirillum merdipullorum</name>
    <dbReference type="NCBI Taxonomy" id="2838450"/>
    <lineage>
        <taxon>Bacteria</taxon>
        <taxon>Pseudomonadati</taxon>
        <taxon>Pseudomonadota</taxon>
        <taxon>Gammaproteobacteria</taxon>
        <taxon>Aeromonadales</taxon>
        <taxon>Succinivibrionaceae</taxon>
        <taxon>Anaerobiospirillum</taxon>
    </lineage>
</organism>